<keyword evidence="1" id="KW-1133">Transmembrane helix</keyword>
<keyword evidence="1" id="KW-0472">Membrane</keyword>
<name>A0ABN2FIG8_9ACTN</name>
<dbReference type="EMBL" id="BAAANE010000007">
    <property type="protein sequence ID" value="GAA1648096.1"/>
    <property type="molecule type" value="Genomic_DNA"/>
</dbReference>
<keyword evidence="1" id="KW-0812">Transmembrane</keyword>
<evidence type="ECO:0000313" key="2">
    <source>
        <dbReference type="EMBL" id="GAA1648096.1"/>
    </source>
</evidence>
<dbReference type="Proteomes" id="UP001501319">
    <property type="component" value="Unassembled WGS sequence"/>
</dbReference>
<evidence type="ECO:0000313" key="3">
    <source>
        <dbReference type="Proteomes" id="UP001501319"/>
    </source>
</evidence>
<gene>
    <name evidence="2" type="ORF">GCM10009744_44290</name>
</gene>
<keyword evidence="3" id="KW-1185">Reference proteome</keyword>
<comment type="caution">
    <text evidence="2">The sequence shown here is derived from an EMBL/GenBank/DDBJ whole genome shotgun (WGS) entry which is preliminary data.</text>
</comment>
<proteinExistence type="predicted"/>
<sequence length="46" mass="5009">MAAENHKPKPPKPRTEGFDPEFVAMVRIVLVTGALAVLLWALSHLG</sequence>
<accession>A0ABN2FIG8</accession>
<dbReference type="RefSeq" id="WP_344113780.1">
    <property type="nucleotide sequence ID" value="NZ_BAAANE010000007.1"/>
</dbReference>
<reference evidence="2 3" key="1">
    <citation type="journal article" date="2019" name="Int. J. Syst. Evol. Microbiol.">
        <title>The Global Catalogue of Microorganisms (GCM) 10K type strain sequencing project: providing services to taxonomists for standard genome sequencing and annotation.</title>
        <authorList>
            <consortium name="The Broad Institute Genomics Platform"/>
            <consortium name="The Broad Institute Genome Sequencing Center for Infectious Disease"/>
            <person name="Wu L."/>
            <person name="Ma J."/>
        </authorList>
    </citation>
    <scope>NUCLEOTIDE SEQUENCE [LARGE SCALE GENOMIC DNA]</scope>
    <source>
        <strain evidence="2 3">JCM 14306</strain>
    </source>
</reference>
<evidence type="ECO:0000256" key="1">
    <source>
        <dbReference type="SAM" id="Phobius"/>
    </source>
</evidence>
<organism evidence="2 3">
    <name type="scientific">Kribbella alba</name>
    <dbReference type="NCBI Taxonomy" id="190197"/>
    <lineage>
        <taxon>Bacteria</taxon>
        <taxon>Bacillati</taxon>
        <taxon>Actinomycetota</taxon>
        <taxon>Actinomycetes</taxon>
        <taxon>Propionibacteriales</taxon>
        <taxon>Kribbellaceae</taxon>
        <taxon>Kribbella</taxon>
    </lineage>
</organism>
<feature type="transmembrane region" description="Helical" evidence="1">
    <location>
        <begin position="22"/>
        <end position="42"/>
    </location>
</feature>
<protein>
    <submittedName>
        <fullName evidence="2">Uncharacterized protein</fullName>
    </submittedName>
</protein>